<feature type="transmembrane region" description="Helical" evidence="1">
    <location>
        <begin position="21"/>
        <end position="41"/>
    </location>
</feature>
<dbReference type="Pfam" id="PF06182">
    <property type="entry name" value="ABC2_membrane_6"/>
    <property type="match status" value="1"/>
</dbReference>
<reference evidence="2 3" key="1">
    <citation type="journal article" date="2015" name="J. Biotechnol.">
        <title>Complete genome sequence of Paenibacillus beijingensis 7188(T) (=DSM 24997(T)), a novel rhizobacterium from jujube garden soil.</title>
        <authorList>
            <person name="Kwak Y."/>
            <person name="Shin J.H."/>
        </authorList>
    </citation>
    <scope>NUCLEOTIDE SEQUENCE [LARGE SCALE GENOMIC DNA]</scope>
    <source>
        <strain evidence="2 3">DSM 24997</strain>
    </source>
</reference>
<dbReference type="Proteomes" id="UP000032633">
    <property type="component" value="Chromosome"/>
</dbReference>
<dbReference type="HOGENOM" id="CLU_071040_1_0_9"/>
<evidence type="ECO:0008006" key="4">
    <source>
        <dbReference type="Google" id="ProtNLM"/>
    </source>
</evidence>
<keyword evidence="1" id="KW-1133">Transmembrane helix</keyword>
<dbReference type="EMBL" id="CP011058">
    <property type="protein sequence ID" value="AJY73318.1"/>
    <property type="molecule type" value="Genomic_DNA"/>
</dbReference>
<feature type="transmembrane region" description="Helical" evidence="1">
    <location>
        <begin position="146"/>
        <end position="172"/>
    </location>
</feature>
<dbReference type="KEGG" id="pbj:VN24_00085"/>
<sequence>MQTAKLIVRFFIIYLKSKMEYRFSFYMDIGINIFTYFINYLGLWVVLLKFQEIKGWEFYDILWLYNLNLFSYGIACLIFWTPMRSLESMISDGSFDLILTKPMNPFLNMILKQSYHGFLGHIFLGIFIFVICSPHIGINWSITKVIYFLLAIFGATCIHSAILVGTGAVSFWTVKSNSVMNAVIYGVRNFIDYPLSIYSKSIKFMLTFIIPYAFVNYYPAAYLLNKNETSSYLYLGAPAIGIVMFIIAYLFWFTGIRSYKGTGS</sequence>
<dbReference type="InterPro" id="IPR010390">
    <property type="entry name" value="ABC-2_transporter-like"/>
</dbReference>
<dbReference type="PANTHER" id="PTHR36833:SF1">
    <property type="entry name" value="INTEGRAL MEMBRANE TRANSPORT PROTEIN"/>
    <property type="match status" value="1"/>
</dbReference>
<dbReference type="RefSeq" id="WP_045668753.1">
    <property type="nucleotide sequence ID" value="NZ_CP011058.1"/>
</dbReference>
<evidence type="ECO:0000313" key="2">
    <source>
        <dbReference type="EMBL" id="AJY73318.1"/>
    </source>
</evidence>
<feature type="transmembrane region" description="Helical" evidence="1">
    <location>
        <begin position="61"/>
        <end position="80"/>
    </location>
</feature>
<keyword evidence="1" id="KW-0812">Transmembrane</keyword>
<evidence type="ECO:0000313" key="3">
    <source>
        <dbReference type="Proteomes" id="UP000032633"/>
    </source>
</evidence>
<gene>
    <name evidence="2" type="ORF">VN24_00085</name>
</gene>
<dbReference type="AlphaFoldDB" id="A0A0D5NEH2"/>
<dbReference type="OrthoDB" id="9788195at2"/>
<organism evidence="2 3">
    <name type="scientific">Paenibacillus beijingensis</name>
    <dbReference type="NCBI Taxonomy" id="1126833"/>
    <lineage>
        <taxon>Bacteria</taxon>
        <taxon>Bacillati</taxon>
        <taxon>Bacillota</taxon>
        <taxon>Bacilli</taxon>
        <taxon>Bacillales</taxon>
        <taxon>Paenibacillaceae</taxon>
        <taxon>Paenibacillus</taxon>
    </lineage>
</organism>
<feature type="transmembrane region" description="Helical" evidence="1">
    <location>
        <begin position="118"/>
        <end position="140"/>
    </location>
</feature>
<evidence type="ECO:0000256" key="1">
    <source>
        <dbReference type="SAM" id="Phobius"/>
    </source>
</evidence>
<feature type="transmembrane region" description="Helical" evidence="1">
    <location>
        <begin position="232"/>
        <end position="252"/>
    </location>
</feature>
<dbReference type="PANTHER" id="PTHR36833">
    <property type="entry name" value="SLR0610 PROTEIN-RELATED"/>
    <property type="match status" value="1"/>
</dbReference>
<reference evidence="3" key="2">
    <citation type="submission" date="2015-03" db="EMBL/GenBank/DDBJ databases">
        <title>Genome sequence of Paenibacillus beijingensis strain DSM 24997T.</title>
        <authorList>
            <person name="Kwak Y."/>
            <person name="Shin J.-H."/>
        </authorList>
    </citation>
    <scope>NUCLEOTIDE SEQUENCE [LARGE SCALE GENOMIC DNA]</scope>
    <source>
        <strain evidence="3">DSM 24997</strain>
    </source>
</reference>
<dbReference type="STRING" id="1126833.VN24_00085"/>
<feature type="transmembrane region" description="Helical" evidence="1">
    <location>
        <begin position="202"/>
        <end position="220"/>
    </location>
</feature>
<accession>A0A0D5NEH2</accession>
<dbReference type="PATRIC" id="fig|1126833.4.peg.22"/>
<name>A0A0D5NEH2_9BACL</name>
<keyword evidence="1" id="KW-0472">Membrane</keyword>
<keyword evidence="3" id="KW-1185">Reference proteome</keyword>
<protein>
    <recommendedName>
        <fullName evidence="4">ABC transporter permease</fullName>
    </recommendedName>
</protein>
<proteinExistence type="predicted"/>